<dbReference type="PROSITE" id="PS50893">
    <property type="entry name" value="ABC_TRANSPORTER_2"/>
    <property type="match status" value="2"/>
</dbReference>
<feature type="compositionally biased region" description="Basic and acidic residues" evidence="13">
    <location>
        <begin position="519"/>
        <end position="529"/>
    </location>
</feature>
<dbReference type="InterPro" id="IPR003439">
    <property type="entry name" value="ABC_transporter-like_ATP-bd"/>
</dbReference>
<evidence type="ECO:0000256" key="11">
    <source>
        <dbReference type="ARBA" id="ARBA00061478"/>
    </source>
</evidence>
<feature type="binding site" evidence="12">
    <location>
        <begin position="38"/>
        <end position="45"/>
    </location>
    <ligand>
        <name>ATP</name>
        <dbReference type="ChEBI" id="CHEBI:30616"/>
        <label>1</label>
    </ligand>
</feature>
<dbReference type="InterPro" id="IPR032781">
    <property type="entry name" value="ABC_tran_Xtn"/>
</dbReference>
<comment type="function">
    <text evidence="12">Probably plays a role in ribosome assembly or function. May be involved in resolution of branched DNA intermediates that result from template switching in postreplication gaps. Binds DNA and has ATPase activity.</text>
</comment>
<dbReference type="PANTHER" id="PTHR42855:SF1">
    <property type="entry name" value="ABC TRANSPORTER DOMAIN-CONTAINING PROTEIN"/>
    <property type="match status" value="1"/>
</dbReference>
<reference evidence="15 16" key="1">
    <citation type="submission" date="2017-08" db="EMBL/GenBank/DDBJ databases">
        <title>Pusillimonas indicus sp. nov., a member of the family Alcaligenaceae isolated from surface seawater.</title>
        <authorList>
            <person name="Li J."/>
        </authorList>
    </citation>
    <scope>NUCLEOTIDE SEQUENCE [LARGE SCALE GENOMIC DNA]</scope>
    <source>
        <strain evidence="15 16">L52-1-41</strain>
    </source>
</reference>
<dbReference type="InterPro" id="IPR051309">
    <property type="entry name" value="ABCF_ATPase"/>
</dbReference>
<evidence type="ECO:0000259" key="14">
    <source>
        <dbReference type="PROSITE" id="PS50893"/>
    </source>
</evidence>
<feature type="binding site" evidence="12">
    <location>
        <begin position="318"/>
        <end position="325"/>
    </location>
    <ligand>
        <name>ATP</name>
        <dbReference type="ChEBI" id="CHEBI:30616"/>
        <label>2</label>
    </ligand>
</feature>
<proteinExistence type="inferred from homology"/>
<dbReference type="Gene3D" id="1.10.287.380">
    <property type="entry name" value="Valyl-tRNA synthetase, C-terminal domain"/>
    <property type="match status" value="1"/>
</dbReference>
<dbReference type="InterPro" id="IPR043686">
    <property type="entry name" value="Uup"/>
</dbReference>
<accession>A0A3A1YTF0</accession>
<evidence type="ECO:0000256" key="1">
    <source>
        <dbReference type="ARBA" id="ARBA00022475"/>
    </source>
</evidence>
<keyword evidence="2 12" id="KW-0963">Cytoplasm</keyword>
<gene>
    <name evidence="12" type="primary">uup</name>
    <name evidence="15" type="ORF">CJP73_10030</name>
</gene>
<comment type="catalytic activity">
    <reaction evidence="10 12">
        <text>ATP + H2O = ADP + phosphate + H(+)</text>
        <dbReference type="Rhea" id="RHEA:13065"/>
        <dbReference type="ChEBI" id="CHEBI:15377"/>
        <dbReference type="ChEBI" id="CHEBI:15378"/>
        <dbReference type="ChEBI" id="CHEBI:30616"/>
        <dbReference type="ChEBI" id="CHEBI:43474"/>
        <dbReference type="ChEBI" id="CHEBI:456216"/>
    </reaction>
</comment>
<dbReference type="GO" id="GO:0006281">
    <property type="term" value="P:DNA repair"/>
    <property type="evidence" value="ECO:0007669"/>
    <property type="project" value="UniProtKB-KW"/>
</dbReference>
<dbReference type="CDD" id="cd03221">
    <property type="entry name" value="ABCF_EF-3"/>
    <property type="match status" value="2"/>
</dbReference>
<keyword evidence="5 12" id="KW-0227">DNA damage</keyword>
<evidence type="ECO:0000313" key="15">
    <source>
        <dbReference type="EMBL" id="RIY40776.1"/>
    </source>
</evidence>
<feature type="domain" description="ABC transporter" evidence="14">
    <location>
        <begin position="6"/>
        <end position="219"/>
    </location>
</feature>
<feature type="domain" description="ABC transporter" evidence="14">
    <location>
        <begin position="286"/>
        <end position="503"/>
    </location>
</feature>
<dbReference type="HAMAP" id="MF_00848">
    <property type="entry name" value="Uup"/>
    <property type="match status" value="1"/>
</dbReference>
<dbReference type="GO" id="GO:0043022">
    <property type="term" value="F:ribosome binding"/>
    <property type="evidence" value="ECO:0007669"/>
    <property type="project" value="UniProtKB-UniRule"/>
</dbReference>
<evidence type="ECO:0000256" key="9">
    <source>
        <dbReference type="ARBA" id="ARBA00023204"/>
    </source>
</evidence>
<keyword evidence="7 12" id="KW-0067">ATP-binding</keyword>
<dbReference type="PROSITE" id="PS00211">
    <property type="entry name" value="ABC_TRANSPORTER_1"/>
    <property type="match status" value="1"/>
</dbReference>
<keyword evidence="4 12" id="KW-0547">Nucleotide-binding</keyword>
<evidence type="ECO:0000256" key="8">
    <source>
        <dbReference type="ARBA" id="ARBA00023125"/>
    </source>
</evidence>
<evidence type="ECO:0000313" key="16">
    <source>
        <dbReference type="Proteomes" id="UP000266206"/>
    </source>
</evidence>
<dbReference type="Pfam" id="PF00005">
    <property type="entry name" value="ABC_tran"/>
    <property type="match status" value="2"/>
</dbReference>
<comment type="subcellular location">
    <subcellularLocation>
        <location evidence="12">Cytoplasm</location>
    </subcellularLocation>
    <text evidence="12">Associates with ribosomes.</text>
</comment>
<evidence type="ECO:0000256" key="5">
    <source>
        <dbReference type="ARBA" id="ARBA00022763"/>
    </source>
</evidence>
<keyword evidence="8 12" id="KW-0238">DNA-binding</keyword>
<dbReference type="RefSeq" id="WP_119516319.1">
    <property type="nucleotide sequence ID" value="NZ_NQYH01000007.1"/>
</dbReference>
<comment type="caution">
    <text evidence="15">The sequence shown here is derived from an EMBL/GenBank/DDBJ whole genome shotgun (WGS) entry which is preliminary data.</text>
</comment>
<dbReference type="Gene3D" id="3.40.50.300">
    <property type="entry name" value="P-loop containing nucleotide triphosphate hydrolases"/>
    <property type="match status" value="2"/>
</dbReference>
<evidence type="ECO:0000256" key="2">
    <source>
        <dbReference type="ARBA" id="ARBA00022490"/>
    </source>
</evidence>
<keyword evidence="1" id="KW-0472">Membrane</keyword>
<feature type="region of interest" description="Disordered" evidence="13">
    <location>
        <begin position="503"/>
        <end position="541"/>
    </location>
</feature>
<dbReference type="AlphaFoldDB" id="A0A3A1YTF0"/>
<dbReference type="GO" id="GO:0005524">
    <property type="term" value="F:ATP binding"/>
    <property type="evidence" value="ECO:0007669"/>
    <property type="project" value="UniProtKB-UniRule"/>
</dbReference>
<sequence>MTATLITLANLQLAYGHHALLDRAELTIHQGERIGLIGRNGAGKSSLLKLLDGRAQPDDGEIQRLGGLRIATVEQEPELGEHKTVLDEICGEFEQDEDWARPARAKALISELGLQESAFIDGLSGGTRKRIALARAMTLEPDLLLLDEPTNHLDFEGITWLEQRLKRAAFSIVLITHDRRFLDTVTTRIVELDRGKLISFPGNFTQWQERKAEWLEAEMQQNAKFDKLLAQEEVWIRKGIEARRTRNEGRVRRLEQLRRERAARRERTGNVNLAISEGQRSGKIVAELEHVTHGYHGRTLINNLSTVILRKDRIGIIGPNGAGKTTLLRILLGELKPDQGSVKSGTNLNIAYFDQMRGQLDETATVADTISPGSEWVEIGDQRKHIMSYLEDFLFPPARARSPVSSLSGGERARLVLARLFATPSNVLVLDEPTNDLDIETLELLEELLQDYPGTVLLVSHDRVFLNNVVTQTIVSEPDGHWQEYAGGYDDWLVQSNVSASKNSSQSAIKPQTQAADDASPHGRDDKTPGKKPAANRASRFTAWEEKELEGIPEQIAKLEARQAELGNTLSDPKTYESTPDIAIGINNEITEIDDQLSRLFERWEELESKKTGTQ</sequence>
<evidence type="ECO:0000256" key="7">
    <source>
        <dbReference type="ARBA" id="ARBA00022840"/>
    </source>
</evidence>
<comment type="similarity">
    <text evidence="11 12">Belongs to the ABC transporter superfamily. ABCF family. Uup subfamily.</text>
</comment>
<dbReference type="PANTHER" id="PTHR42855">
    <property type="entry name" value="ABC TRANSPORTER ATP-BINDING SUBUNIT"/>
    <property type="match status" value="1"/>
</dbReference>
<dbReference type="SUPFAM" id="SSF52540">
    <property type="entry name" value="P-loop containing nucleoside triphosphate hydrolases"/>
    <property type="match status" value="2"/>
</dbReference>
<dbReference type="GO" id="GO:0003677">
    <property type="term" value="F:DNA binding"/>
    <property type="evidence" value="ECO:0007669"/>
    <property type="project" value="UniProtKB-UniRule"/>
</dbReference>
<dbReference type="FunFam" id="3.40.50.300:FF:000309">
    <property type="entry name" value="ABC transporter ATP-binding protein"/>
    <property type="match status" value="1"/>
</dbReference>
<dbReference type="Pfam" id="PF16326">
    <property type="entry name" value="ABC_tran_CTD"/>
    <property type="match status" value="1"/>
</dbReference>
<dbReference type="EMBL" id="NQYH01000007">
    <property type="protein sequence ID" value="RIY40776.1"/>
    <property type="molecule type" value="Genomic_DNA"/>
</dbReference>
<dbReference type="EC" id="3.6.1.-" evidence="12"/>
<evidence type="ECO:0000256" key="13">
    <source>
        <dbReference type="SAM" id="MobiDB-lite"/>
    </source>
</evidence>
<dbReference type="InterPro" id="IPR003593">
    <property type="entry name" value="AAA+_ATPase"/>
</dbReference>
<dbReference type="GO" id="GO:0005737">
    <property type="term" value="C:cytoplasm"/>
    <property type="evidence" value="ECO:0007669"/>
    <property type="project" value="UniProtKB-SubCell"/>
</dbReference>
<dbReference type="GO" id="GO:0016887">
    <property type="term" value="F:ATP hydrolysis activity"/>
    <property type="evidence" value="ECO:0007669"/>
    <property type="project" value="UniProtKB-UniRule"/>
</dbReference>
<dbReference type="InterPro" id="IPR037118">
    <property type="entry name" value="Val-tRNA_synth_C_sf"/>
</dbReference>
<keyword evidence="1" id="KW-1003">Cell membrane</keyword>
<dbReference type="OrthoDB" id="9762051at2"/>
<keyword evidence="3 12" id="KW-0677">Repeat</keyword>
<dbReference type="InterPro" id="IPR032524">
    <property type="entry name" value="ABC_tran_C"/>
</dbReference>
<protein>
    <recommendedName>
        <fullName evidence="12">ATP-binding protein Uup</fullName>
        <ecNumber evidence="12">3.6.1.-</ecNumber>
    </recommendedName>
</protein>
<evidence type="ECO:0000256" key="12">
    <source>
        <dbReference type="HAMAP-Rule" id="MF_00848"/>
    </source>
</evidence>
<dbReference type="InterPro" id="IPR027417">
    <property type="entry name" value="P-loop_NTPase"/>
</dbReference>
<organism evidence="15 16">
    <name type="scientific">Neopusillimonas maritima</name>
    <dbReference type="NCBI Taxonomy" id="2026239"/>
    <lineage>
        <taxon>Bacteria</taxon>
        <taxon>Pseudomonadati</taxon>
        <taxon>Pseudomonadota</taxon>
        <taxon>Betaproteobacteria</taxon>
        <taxon>Burkholderiales</taxon>
        <taxon>Alcaligenaceae</taxon>
        <taxon>Neopusillimonas</taxon>
    </lineage>
</organism>
<dbReference type="Pfam" id="PF12848">
    <property type="entry name" value="ABC_tran_Xtn"/>
    <property type="match status" value="1"/>
</dbReference>
<name>A0A3A1YTF0_9BURK</name>
<evidence type="ECO:0000256" key="10">
    <source>
        <dbReference type="ARBA" id="ARBA00049360"/>
    </source>
</evidence>
<evidence type="ECO:0000256" key="6">
    <source>
        <dbReference type="ARBA" id="ARBA00022801"/>
    </source>
</evidence>
<dbReference type="Proteomes" id="UP000266206">
    <property type="component" value="Unassembled WGS sequence"/>
</dbReference>
<evidence type="ECO:0000256" key="4">
    <source>
        <dbReference type="ARBA" id="ARBA00022741"/>
    </source>
</evidence>
<dbReference type="FunFam" id="3.40.50.300:FF:000011">
    <property type="entry name" value="Putative ABC transporter ATP-binding component"/>
    <property type="match status" value="1"/>
</dbReference>
<keyword evidence="6 12" id="KW-0378">Hydrolase</keyword>
<evidence type="ECO:0000256" key="3">
    <source>
        <dbReference type="ARBA" id="ARBA00022737"/>
    </source>
</evidence>
<dbReference type="SMART" id="SM00382">
    <property type="entry name" value="AAA"/>
    <property type="match status" value="2"/>
</dbReference>
<dbReference type="InterPro" id="IPR017871">
    <property type="entry name" value="ABC_transporter-like_CS"/>
</dbReference>
<keyword evidence="9 12" id="KW-0234">DNA repair</keyword>